<dbReference type="Proteomes" id="UP001152300">
    <property type="component" value="Unassembled WGS sequence"/>
</dbReference>
<dbReference type="Pfam" id="PF05225">
    <property type="entry name" value="HTH_psq"/>
    <property type="match status" value="1"/>
</dbReference>
<dbReference type="GO" id="GO:0005634">
    <property type="term" value="C:nucleus"/>
    <property type="evidence" value="ECO:0007669"/>
    <property type="project" value="UniProtKB-SubCell"/>
</dbReference>
<dbReference type="GO" id="GO:0003677">
    <property type="term" value="F:DNA binding"/>
    <property type="evidence" value="ECO:0007669"/>
    <property type="project" value="UniProtKB-KW"/>
</dbReference>
<organism evidence="5 6">
    <name type="scientific">Sclerotinia nivalis</name>
    <dbReference type="NCBI Taxonomy" id="352851"/>
    <lineage>
        <taxon>Eukaryota</taxon>
        <taxon>Fungi</taxon>
        <taxon>Dikarya</taxon>
        <taxon>Ascomycota</taxon>
        <taxon>Pezizomycotina</taxon>
        <taxon>Leotiomycetes</taxon>
        <taxon>Helotiales</taxon>
        <taxon>Sclerotiniaceae</taxon>
        <taxon>Sclerotinia</taxon>
    </lineage>
</organism>
<evidence type="ECO:0000256" key="3">
    <source>
        <dbReference type="ARBA" id="ARBA00023242"/>
    </source>
</evidence>
<name>A0A9X0AIQ3_9HELO</name>
<evidence type="ECO:0000313" key="5">
    <source>
        <dbReference type="EMBL" id="KAJ8063551.1"/>
    </source>
</evidence>
<dbReference type="AlphaFoldDB" id="A0A9X0AIQ3"/>
<evidence type="ECO:0000313" key="6">
    <source>
        <dbReference type="Proteomes" id="UP001152300"/>
    </source>
</evidence>
<protein>
    <recommendedName>
        <fullName evidence="4">HTH CENPB-type domain-containing protein</fullName>
    </recommendedName>
</protein>
<dbReference type="InterPro" id="IPR007889">
    <property type="entry name" value="HTH_Psq"/>
</dbReference>
<dbReference type="SUPFAM" id="SSF46689">
    <property type="entry name" value="Homeodomain-like"/>
    <property type="match status" value="1"/>
</dbReference>
<evidence type="ECO:0000256" key="2">
    <source>
        <dbReference type="ARBA" id="ARBA00023125"/>
    </source>
</evidence>
<dbReference type="Pfam" id="PF03221">
    <property type="entry name" value="HTH_Tnp_Tc5"/>
    <property type="match status" value="1"/>
</dbReference>
<comment type="subcellular location">
    <subcellularLocation>
        <location evidence="1">Nucleus</location>
    </subcellularLocation>
</comment>
<gene>
    <name evidence="5" type="ORF">OCU04_007423</name>
</gene>
<dbReference type="InterPro" id="IPR006600">
    <property type="entry name" value="HTH_CenpB_DNA-bd_dom"/>
</dbReference>
<evidence type="ECO:0000256" key="1">
    <source>
        <dbReference type="ARBA" id="ARBA00004123"/>
    </source>
</evidence>
<keyword evidence="3" id="KW-0539">Nucleus</keyword>
<dbReference type="Pfam" id="PF03184">
    <property type="entry name" value="DDE_1"/>
    <property type="match status" value="1"/>
</dbReference>
<dbReference type="SMART" id="SM00674">
    <property type="entry name" value="CENPB"/>
    <property type="match status" value="1"/>
</dbReference>
<proteinExistence type="predicted"/>
<reference evidence="5" key="1">
    <citation type="submission" date="2022-11" db="EMBL/GenBank/DDBJ databases">
        <title>Genome Resource of Sclerotinia nivalis Strain SnTB1, a Plant Pathogen Isolated from American Ginseng.</title>
        <authorList>
            <person name="Fan S."/>
        </authorList>
    </citation>
    <scope>NUCLEOTIDE SEQUENCE</scope>
    <source>
        <strain evidence="5">SnTB1</strain>
    </source>
</reference>
<dbReference type="InterPro" id="IPR009057">
    <property type="entry name" value="Homeodomain-like_sf"/>
</dbReference>
<dbReference type="InterPro" id="IPR004875">
    <property type="entry name" value="DDE_SF_endonuclease_dom"/>
</dbReference>
<sequence>MKNSNTDDDIIQAFKAIANGQSIRKASLDYGIPRATLQDRINGHISHRNASEPQQKLARIQEEHLTKWVLLQESLGLSPTHTQIRDFAQRLPPLRGGDSTLGKRWMRNFLKINSILKTKKQFRIDSVCVNNATTDVIRPWFRKLDIPDIRVIKPSNRWNMDEASIMEEQGVNGLVVGSINRRFIQKKQSGSKAWTSFIERISATGQSLSPLVIFKGKSVQQQWFPTTLDTFKDWQFTATENGWTSDNTALEWLEKVFIPSTMPSRTSITYSGWS</sequence>
<dbReference type="EMBL" id="JAPEIS010000008">
    <property type="protein sequence ID" value="KAJ8063551.1"/>
    <property type="molecule type" value="Genomic_DNA"/>
</dbReference>
<keyword evidence="2" id="KW-0238">DNA-binding</keyword>
<accession>A0A9X0AIQ3</accession>
<keyword evidence="6" id="KW-1185">Reference proteome</keyword>
<evidence type="ECO:0000259" key="4">
    <source>
        <dbReference type="PROSITE" id="PS51253"/>
    </source>
</evidence>
<comment type="caution">
    <text evidence="5">The sequence shown here is derived from an EMBL/GenBank/DDBJ whole genome shotgun (WGS) entry which is preliminary data.</text>
</comment>
<dbReference type="PROSITE" id="PS51253">
    <property type="entry name" value="HTH_CENPB"/>
    <property type="match status" value="1"/>
</dbReference>
<feature type="domain" description="HTH CENPB-type" evidence="4">
    <location>
        <begin position="49"/>
        <end position="119"/>
    </location>
</feature>
<dbReference type="OrthoDB" id="3554391at2759"/>
<dbReference type="Gene3D" id="1.10.10.60">
    <property type="entry name" value="Homeodomain-like"/>
    <property type="match status" value="1"/>
</dbReference>